<evidence type="ECO:0000313" key="2">
    <source>
        <dbReference type="Proteomes" id="UP000077096"/>
    </source>
</evidence>
<dbReference type="GO" id="GO:0004629">
    <property type="term" value="F:phospholipase C activity"/>
    <property type="evidence" value="ECO:0007669"/>
    <property type="project" value="InterPro"/>
</dbReference>
<accession>A0A172T364</accession>
<sequence length="332" mass="39055">MLEKNHFLFFLLSIFLTLSSFLFSWSGHESYTYLVVKSLSMNLDKLVEIRPYTYKETRVYNTKYYYTDDFAGQRKFFDPMNDGKFPPDPAPVDGKLPAWQILTIYAQFPDFGMDEELNLSPLQSLIGNSQGVRHMRYKLGLIEAFEGDRSFLYFVDMSKEAFAKGDEYWGYRFLSYALHYMEDLFQPYHGTPGTFWEVVRSLMDKKTKNLLNNAHYAYDNYLAYLIHYSKHSEEVRNLIINTPKRRIPSNYEAVINEVMMYGYSRFPEVHKHIKAAMGDILIERIPTIDDYKKLEAEGKLDELYKVTKEIIVVMTGTIKAFLESYLTTYAHK</sequence>
<dbReference type="Proteomes" id="UP000077096">
    <property type="component" value="Chromosome"/>
</dbReference>
<evidence type="ECO:0000313" key="1">
    <source>
        <dbReference type="EMBL" id="ANE41396.1"/>
    </source>
</evidence>
<proteinExistence type="predicted"/>
<reference evidence="1 2" key="1">
    <citation type="submission" date="2014-08" db="EMBL/GenBank/DDBJ databases">
        <title>Fervidobacterium pennivorans DYC genome.</title>
        <authorList>
            <person name="Wushke S."/>
        </authorList>
    </citation>
    <scope>NUCLEOTIDE SEQUENCE [LARGE SCALE GENOMIC DNA]</scope>
    <source>
        <strain evidence="1 2">DYC</strain>
    </source>
</reference>
<dbReference type="GO" id="GO:0008270">
    <property type="term" value="F:zinc ion binding"/>
    <property type="evidence" value="ECO:0007669"/>
    <property type="project" value="InterPro"/>
</dbReference>
<dbReference type="SUPFAM" id="SSF48537">
    <property type="entry name" value="Phospholipase C/P1 nuclease"/>
    <property type="match status" value="1"/>
</dbReference>
<dbReference type="AlphaFoldDB" id="A0A172T364"/>
<dbReference type="KEGG" id="fng:JM64_04960"/>
<dbReference type="EMBL" id="CP011393">
    <property type="protein sequence ID" value="ANE41396.1"/>
    <property type="molecule type" value="Genomic_DNA"/>
</dbReference>
<dbReference type="CDD" id="cd11009">
    <property type="entry name" value="Zn_dep_PLPC"/>
    <property type="match status" value="1"/>
</dbReference>
<gene>
    <name evidence="1" type="ORF">JM64_04960</name>
</gene>
<dbReference type="Gene3D" id="1.10.575.10">
    <property type="entry name" value="P1 Nuclease"/>
    <property type="match status" value="1"/>
</dbReference>
<dbReference type="InterPro" id="IPR001531">
    <property type="entry name" value="Zn_PLipaseC"/>
</dbReference>
<dbReference type="OrthoDB" id="36722at2"/>
<dbReference type="PATRIC" id="fig|93466.3.peg.1055"/>
<protein>
    <submittedName>
        <fullName evidence="1">Uncharacterized protein</fullName>
    </submittedName>
</protein>
<dbReference type="InterPro" id="IPR008947">
    <property type="entry name" value="PLipase_C/P1_nuclease_dom_sf"/>
</dbReference>
<organism evidence="1 2">
    <name type="scientific">Fervidobacterium pennivorans</name>
    <dbReference type="NCBI Taxonomy" id="93466"/>
    <lineage>
        <taxon>Bacteria</taxon>
        <taxon>Thermotogati</taxon>
        <taxon>Thermotogota</taxon>
        <taxon>Thermotogae</taxon>
        <taxon>Thermotogales</taxon>
        <taxon>Fervidobacteriaceae</taxon>
        <taxon>Fervidobacterium</taxon>
    </lineage>
</organism>
<name>A0A172T364_FERPE</name>